<reference evidence="1" key="1">
    <citation type="submission" date="2021-06" db="EMBL/GenBank/DDBJ databases">
        <authorList>
            <person name="Kallberg Y."/>
            <person name="Tangrot J."/>
            <person name="Rosling A."/>
        </authorList>
    </citation>
    <scope>NUCLEOTIDE SEQUENCE</scope>
    <source>
        <strain evidence="1">MA453B</strain>
    </source>
</reference>
<dbReference type="EMBL" id="CAJVPY010031244">
    <property type="protein sequence ID" value="CAG8796331.1"/>
    <property type="molecule type" value="Genomic_DNA"/>
</dbReference>
<keyword evidence="2" id="KW-1185">Reference proteome</keyword>
<protein>
    <submittedName>
        <fullName evidence="1">13466_t:CDS:1</fullName>
    </submittedName>
</protein>
<evidence type="ECO:0000313" key="2">
    <source>
        <dbReference type="Proteomes" id="UP000789405"/>
    </source>
</evidence>
<evidence type="ECO:0000313" key="1">
    <source>
        <dbReference type="EMBL" id="CAG8796331.1"/>
    </source>
</evidence>
<organism evidence="1 2">
    <name type="scientific">Dentiscutata erythropus</name>
    <dbReference type="NCBI Taxonomy" id="1348616"/>
    <lineage>
        <taxon>Eukaryota</taxon>
        <taxon>Fungi</taxon>
        <taxon>Fungi incertae sedis</taxon>
        <taxon>Mucoromycota</taxon>
        <taxon>Glomeromycotina</taxon>
        <taxon>Glomeromycetes</taxon>
        <taxon>Diversisporales</taxon>
        <taxon>Gigasporaceae</taxon>
        <taxon>Dentiscutata</taxon>
    </lineage>
</organism>
<feature type="non-terminal residue" evidence="1">
    <location>
        <position position="76"/>
    </location>
</feature>
<dbReference type="OrthoDB" id="5330842at2759"/>
<feature type="non-terminal residue" evidence="1">
    <location>
        <position position="1"/>
    </location>
</feature>
<dbReference type="Proteomes" id="UP000789405">
    <property type="component" value="Unassembled WGS sequence"/>
</dbReference>
<name>A0A9N9JW34_9GLOM</name>
<proteinExistence type="predicted"/>
<comment type="caution">
    <text evidence="1">The sequence shown here is derived from an EMBL/GenBank/DDBJ whole genome shotgun (WGS) entry which is preliminary data.</text>
</comment>
<dbReference type="AlphaFoldDB" id="A0A9N9JW34"/>
<sequence length="76" mass="8868">ALVDNIWTRFNKYKLDNSDKCKTFVCRLSKPKESSGRKENISSEKLRITSKHPAIDCEAKIKITWLMATNIVRIER</sequence>
<accession>A0A9N9JW34</accession>
<gene>
    <name evidence="1" type="ORF">DERYTH_LOCUS22462</name>
</gene>